<proteinExistence type="predicted"/>
<dbReference type="AlphaFoldDB" id="A0A1S8XBC7"/>
<dbReference type="Proteomes" id="UP000243686">
    <property type="component" value="Unassembled WGS sequence"/>
</dbReference>
<keyword evidence="2" id="KW-1185">Reference proteome</keyword>
<reference evidence="1 2" key="1">
    <citation type="submission" date="2015-03" db="EMBL/GenBank/DDBJ databases">
        <title>Draft genome of the nematode, Opisthorchis viverrini.</title>
        <authorList>
            <person name="Mitreva M."/>
        </authorList>
    </citation>
    <scope>NUCLEOTIDE SEQUENCE [LARGE SCALE GENOMIC DNA]</scope>
    <source>
        <strain evidence="1">Khon Kaen</strain>
    </source>
</reference>
<evidence type="ECO:0000313" key="1">
    <source>
        <dbReference type="EMBL" id="OON24005.1"/>
    </source>
</evidence>
<name>A0A1S8XBC7_OPIVI</name>
<dbReference type="EMBL" id="KV891463">
    <property type="protein sequence ID" value="OON24005.1"/>
    <property type="molecule type" value="Genomic_DNA"/>
</dbReference>
<protein>
    <submittedName>
        <fullName evidence="1">Uncharacterized protein</fullName>
    </submittedName>
</protein>
<sequence length="91" mass="10456">MAQLPFTECGLPDLLPVYSVYAEIADHSRSIVTTGRAHLQKQIWCLLRKVNHQTQGNKLVILGAHLYDLVAKHKVPHKLPKIKSFWIRFNN</sequence>
<accession>A0A1S8XBC7</accession>
<organism evidence="1 2">
    <name type="scientific">Opisthorchis viverrini</name>
    <name type="common">Southeast Asian liver fluke</name>
    <dbReference type="NCBI Taxonomy" id="6198"/>
    <lineage>
        <taxon>Eukaryota</taxon>
        <taxon>Metazoa</taxon>
        <taxon>Spiralia</taxon>
        <taxon>Lophotrochozoa</taxon>
        <taxon>Platyhelminthes</taxon>
        <taxon>Trematoda</taxon>
        <taxon>Digenea</taxon>
        <taxon>Opisthorchiida</taxon>
        <taxon>Opisthorchiata</taxon>
        <taxon>Opisthorchiidae</taxon>
        <taxon>Opisthorchis</taxon>
    </lineage>
</organism>
<evidence type="ECO:0000313" key="2">
    <source>
        <dbReference type="Proteomes" id="UP000243686"/>
    </source>
</evidence>
<gene>
    <name evidence="1" type="ORF">X801_00079</name>
</gene>